<name>U4LKT5_PYROM</name>
<sequence>MQFSSIIFTSFFAISLSLSLPEANRNATSAKLAPIRSIIGDKVQLQVCKRVAPQPDMMYASFCADMYPALETCVNLDNGAVHSMGGPMAAFDNSISHYSISGGCCRFYADFDCKNFIDAKANMRGNNPAGEGSNGKVMSLKCFKSEVLS</sequence>
<reference evidence="2 3" key="1">
    <citation type="journal article" date="2013" name="PLoS Genet.">
        <title>The genome and development-dependent transcriptomes of Pyronema confluens: a window into fungal evolution.</title>
        <authorList>
            <person name="Traeger S."/>
            <person name="Altegoer F."/>
            <person name="Freitag M."/>
            <person name="Gabaldon T."/>
            <person name="Kempken F."/>
            <person name="Kumar A."/>
            <person name="Marcet-Houben M."/>
            <person name="Poggeler S."/>
            <person name="Stajich J.E."/>
            <person name="Nowrousian M."/>
        </authorList>
    </citation>
    <scope>NUCLEOTIDE SEQUENCE [LARGE SCALE GENOMIC DNA]</scope>
    <source>
        <strain evidence="3">CBS 100304</strain>
        <tissue evidence="2">Vegetative mycelium</tissue>
    </source>
</reference>
<evidence type="ECO:0000313" key="3">
    <source>
        <dbReference type="Proteomes" id="UP000018144"/>
    </source>
</evidence>
<dbReference type="AlphaFoldDB" id="U4LKT5"/>
<dbReference type="Proteomes" id="UP000018144">
    <property type="component" value="Unassembled WGS sequence"/>
</dbReference>
<keyword evidence="1" id="KW-0732">Signal</keyword>
<dbReference type="EMBL" id="HF935907">
    <property type="protein sequence ID" value="CCX32714.1"/>
    <property type="molecule type" value="Genomic_DNA"/>
</dbReference>
<evidence type="ECO:0000256" key="1">
    <source>
        <dbReference type="SAM" id="SignalP"/>
    </source>
</evidence>
<protein>
    <submittedName>
        <fullName evidence="2">Uncharacterized protein</fullName>
    </submittedName>
</protein>
<organism evidence="2 3">
    <name type="scientific">Pyronema omphalodes (strain CBS 100304)</name>
    <name type="common">Pyronema confluens</name>
    <dbReference type="NCBI Taxonomy" id="1076935"/>
    <lineage>
        <taxon>Eukaryota</taxon>
        <taxon>Fungi</taxon>
        <taxon>Dikarya</taxon>
        <taxon>Ascomycota</taxon>
        <taxon>Pezizomycotina</taxon>
        <taxon>Pezizomycetes</taxon>
        <taxon>Pezizales</taxon>
        <taxon>Pyronemataceae</taxon>
        <taxon>Pyronema</taxon>
    </lineage>
</organism>
<gene>
    <name evidence="2" type="ORF">PCON_13565</name>
</gene>
<keyword evidence="3" id="KW-1185">Reference proteome</keyword>
<evidence type="ECO:0000313" key="2">
    <source>
        <dbReference type="EMBL" id="CCX32714.1"/>
    </source>
</evidence>
<feature type="chain" id="PRO_5004651446" evidence="1">
    <location>
        <begin position="20"/>
        <end position="149"/>
    </location>
</feature>
<feature type="signal peptide" evidence="1">
    <location>
        <begin position="1"/>
        <end position="19"/>
    </location>
</feature>
<proteinExistence type="predicted"/>
<accession>U4LKT5</accession>